<feature type="transmembrane region" description="Helical" evidence="7">
    <location>
        <begin position="166"/>
        <end position="183"/>
    </location>
</feature>
<evidence type="ECO:0000256" key="5">
    <source>
        <dbReference type="ARBA" id="ARBA00022989"/>
    </source>
</evidence>
<dbReference type="SUPFAM" id="SSF161098">
    <property type="entry name" value="MetI-like"/>
    <property type="match status" value="1"/>
</dbReference>
<name>A0A5C5R5Q1_9ACTN</name>
<feature type="transmembrane region" description="Helical" evidence="7">
    <location>
        <begin position="222"/>
        <end position="243"/>
    </location>
</feature>
<feature type="transmembrane region" description="Helical" evidence="7">
    <location>
        <begin position="98"/>
        <end position="120"/>
    </location>
</feature>
<feature type="transmembrane region" description="Helical" evidence="7">
    <location>
        <begin position="189"/>
        <end position="210"/>
    </location>
</feature>
<dbReference type="Pfam" id="PF00528">
    <property type="entry name" value="BPD_transp_1"/>
    <property type="match status" value="1"/>
</dbReference>
<keyword evidence="10" id="KW-1185">Reference proteome</keyword>
<evidence type="ECO:0000313" key="10">
    <source>
        <dbReference type="Proteomes" id="UP000317291"/>
    </source>
</evidence>
<sequence>MLRVLDNGVTAALAGLAVVLIAWTAVSASGVVDSTLFPSPARTARAALAMIQSGVLADDLAMSLQRAAIGFLIGASLGILLGFITGRNPLIARLVSPIVSFLRPIPAIALIPLVTAWFGIGEEAKRIVIAYAVFLAVWLYVHDAVHRTPQIYLRVSDMFGIGRLRTWLTVLIPSAAPAIVTALRYGSSIAYLALVAAELGGTQQGVAYRIQVDGQFMQTDRMFVGLIVLGILGAVTDVVIAAIGRRVINWSE</sequence>
<dbReference type="InterPro" id="IPR035906">
    <property type="entry name" value="MetI-like_sf"/>
</dbReference>
<evidence type="ECO:0000256" key="2">
    <source>
        <dbReference type="ARBA" id="ARBA00022448"/>
    </source>
</evidence>
<dbReference type="PANTHER" id="PTHR30151">
    <property type="entry name" value="ALKANE SULFONATE ABC TRANSPORTER-RELATED, MEMBRANE SUBUNIT"/>
    <property type="match status" value="1"/>
</dbReference>
<dbReference type="AlphaFoldDB" id="A0A5C5R5Q1"/>
<gene>
    <name evidence="9" type="ORF">FK529_17215</name>
</gene>
<evidence type="ECO:0000256" key="7">
    <source>
        <dbReference type="RuleBase" id="RU363032"/>
    </source>
</evidence>
<reference evidence="9 10" key="1">
    <citation type="submission" date="2019-06" db="EMBL/GenBank/DDBJ databases">
        <title>Tsukamurella conjunctivitidis sp. nov., Tsukamurella assacharolytica sp. nov. and Tsukamurella sputae sp. nov. isolated from patients with conjunctivitis, bacteraemia (lymphoma) and respiratory infection (sputum) in Hong Kong.</title>
        <authorList>
            <person name="Teng J.L.L."/>
            <person name="Lee H.H."/>
            <person name="Fong J.Y.H."/>
            <person name="Fok K.M.N."/>
            <person name="Lau S.K.P."/>
            <person name="Woo P.C.Y."/>
        </authorList>
    </citation>
    <scope>NUCLEOTIDE SEQUENCE [LARGE SCALE GENOMIC DNA]</scope>
    <source>
        <strain evidence="9 10">HKU71</strain>
    </source>
</reference>
<dbReference type="Proteomes" id="UP000317291">
    <property type="component" value="Unassembled WGS sequence"/>
</dbReference>
<proteinExistence type="inferred from homology"/>
<evidence type="ECO:0000259" key="8">
    <source>
        <dbReference type="PROSITE" id="PS50928"/>
    </source>
</evidence>
<keyword evidence="3" id="KW-1003">Cell membrane</keyword>
<feature type="transmembrane region" description="Helical" evidence="7">
    <location>
        <begin position="126"/>
        <end position="145"/>
    </location>
</feature>
<organism evidence="9 10">
    <name type="scientific">Tsukamurella asaccharolytica</name>
    <dbReference type="NCBI Taxonomy" id="2592067"/>
    <lineage>
        <taxon>Bacteria</taxon>
        <taxon>Bacillati</taxon>
        <taxon>Actinomycetota</taxon>
        <taxon>Actinomycetes</taxon>
        <taxon>Mycobacteriales</taxon>
        <taxon>Tsukamurellaceae</taxon>
        <taxon>Tsukamurella</taxon>
    </lineage>
</organism>
<dbReference type="OrthoDB" id="9796361at2"/>
<dbReference type="InterPro" id="IPR000515">
    <property type="entry name" value="MetI-like"/>
</dbReference>
<keyword evidence="2 7" id="KW-0813">Transport</keyword>
<evidence type="ECO:0000256" key="3">
    <source>
        <dbReference type="ARBA" id="ARBA00022475"/>
    </source>
</evidence>
<dbReference type="PROSITE" id="PS50928">
    <property type="entry name" value="ABC_TM1"/>
    <property type="match status" value="1"/>
</dbReference>
<dbReference type="GO" id="GO:0005886">
    <property type="term" value="C:plasma membrane"/>
    <property type="evidence" value="ECO:0007669"/>
    <property type="project" value="UniProtKB-SubCell"/>
</dbReference>
<dbReference type="PANTHER" id="PTHR30151:SF0">
    <property type="entry name" value="ABC TRANSPORTER PERMEASE PROTEIN MJ0413-RELATED"/>
    <property type="match status" value="1"/>
</dbReference>
<evidence type="ECO:0000256" key="6">
    <source>
        <dbReference type="ARBA" id="ARBA00023136"/>
    </source>
</evidence>
<keyword evidence="5 7" id="KW-1133">Transmembrane helix</keyword>
<comment type="caution">
    <text evidence="9">The sequence shown here is derived from an EMBL/GenBank/DDBJ whole genome shotgun (WGS) entry which is preliminary data.</text>
</comment>
<keyword evidence="4 7" id="KW-0812">Transmembrane</keyword>
<feature type="transmembrane region" description="Helical" evidence="7">
    <location>
        <begin position="67"/>
        <end position="86"/>
    </location>
</feature>
<comment type="subcellular location">
    <subcellularLocation>
        <location evidence="1 7">Cell membrane</location>
        <topology evidence="1 7">Multi-pass membrane protein</topology>
    </subcellularLocation>
</comment>
<evidence type="ECO:0000256" key="1">
    <source>
        <dbReference type="ARBA" id="ARBA00004651"/>
    </source>
</evidence>
<dbReference type="EMBL" id="VIGW01000013">
    <property type="protein sequence ID" value="TWS18118.1"/>
    <property type="molecule type" value="Genomic_DNA"/>
</dbReference>
<feature type="domain" description="ABC transmembrane type-1" evidence="8">
    <location>
        <begin position="60"/>
        <end position="244"/>
    </location>
</feature>
<dbReference type="GO" id="GO:0055085">
    <property type="term" value="P:transmembrane transport"/>
    <property type="evidence" value="ECO:0007669"/>
    <property type="project" value="InterPro"/>
</dbReference>
<protein>
    <submittedName>
        <fullName evidence="9">ABC transporter permease</fullName>
    </submittedName>
</protein>
<accession>A0A5C5R5Q1</accession>
<dbReference type="Gene3D" id="1.10.3720.10">
    <property type="entry name" value="MetI-like"/>
    <property type="match status" value="1"/>
</dbReference>
<keyword evidence="6 7" id="KW-0472">Membrane</keyword>
<evidence type="ECO:0000256" key="4">
    <source>
        <dbReference type="ARBA" id="ARBA00022692"/>
    </source>
</evidence>
<comment type="similarity">
    <text evidence="7">Belongs to the binding-protein-dependent transport system permease family.</text>
</comment>
<evidence type="ECO:0000313" key="9">
    <source>
        <dbReference type="EMBL" id="TWS18118.1"/>
    </source>
</evidence>
<dbReference type="CDD" id="cd06261">
    <property type="entry name" value="TM_PBP2"/>
    <property type="match status" value="1"/>
</dbReference>